<dbReference type="PANTHER" id="PTHR39196">
    <property type="entry name" value="PRIMOSOME, DNAD SUBUNIT"/>
    <property type="match status" value="1"/>
</dbReference>
<keyword evidence="4" id="KW-1185">Reference proteome</keyword>
<gene>
    <name evidence="3" type="ORF">LU635_05180</name>
</gene>
<reference evidence="3" key="1">
    <citation type="submission" date="2021-12" db="EMBL/GenBank/DDBJ databases">
        <title>Description of Gramella crocea sp. nov., a new bacterium isolated from activated sludge.</title>
        <authorList>
            <person name="Zhang X."/>
        </authorList>
    </citation>
    <scope>NUCLEOTIDE SEQUENCE</scope>
    <source>
        <strain evidence="3">YB25</strain>
    </source>
</reference>
<protein>
    <submittedName>
        <fullName evidence="3">DUF4373 domain-containing protein</fullName>
    </submittedName>
</protein>
<comment type="caution">
    <text evidence="3">The sequence shown here is derived from an EMBL/GenBank/DDBJ whole genome shotgun (WGS) entry which is preliminary data.</text>
</comment>
<evidence type="ECO:0000256" key="1">
    <source>
        <dbReference type="SAM" id="MobiDB-lite"/>
    </source>
</evidence>
<dbReference type="AlphaFoldDB" id="A0A9X1UXA0"/>
<name>A0A9X1UXA0_9FLAO</name>
<dbReference type="Pfam" id="PF14297">
    <property type="entry name" value="Lin1244_N"/>
    <property type="match status" value="1"/>
</dbReference>
<dbReference type="Proteomes" id="UP001139344">
    <property type="component" value="Unassembled WGS sequence"/>
</dbReference>
<feature type="domain" description="Lin1244/Lin1753-like N-terminal" evidence="2">
    <location>
        <begin position="11"/>
        <end position="103"/>
    </location>
</feature>
<feature type="region of interest" description="Disordered" evidence="1">
    <location>
        <begin position="129"/>
        <end position="159"/>
    </location>
</feature>
<organism evidence="3 4">
    <name type="scientific">Christiangramia crocea</name>
    <dbReference type="NCBI Taxonomy" id="2904124"/>
    <lineage>
        <taxon>Bacteria</taxon>
        <taxon>Pseudomonadati</taxon>
        <taxon>Bacteroidota</taxon>
        <taxon>Flavobacteriia</taxon>
        <taxon>Flavobacteriales</taxon>
        <taxon>Flavobacteriaceae</taxon>
        <taxon>Christiangramia</taxon>
    </lineage>
</organism>
<dbReference type="PANTHER" id="PTHR39196:SF1">
    <property type="entry name" value="PRIMOSOME, DNAD SUBUNIT"/>
    <property type="match status" value="1"/>
</dbReference>
<feature type="region of interest" description="Disordered" evidence="1">
    <location>
        <begin position="240"/>
        <end position="270"/>
    </location>
</feature>
<dbReference type="InterPro" id="IPR025400">
    <property type="entry name" value="Lin1244/Lin1753-like_N"/>
</dbReference>
<accession>A0A9X1UXA0</accession>
<dbReference type="EMBL" id="JAJSON010000014">
    <property type="protein sequence ID" value="MCG9971023.1"/>
    <property type="molecule type" value="Genomic_DNA"/>
</dbReference>
<sequence length="270" mass="30832">MARPQKKELDYFSFDVNFFNNKKVRKIKMACGAQGITVLINLLCTIYGDKGYYTKWDDDLPFLIADTVGVSEGAALEVIKKAVQIGFLDPDLFEKGILTSSEIQSRYSRVCKDAKRTGWEIKPEYDLTTEETEFTTEETQKPPGESTHSKEEESKVQKSTKKFTKKDFKQALISKGAKAEIVEDWLKVRESKKAVNTKTALNTFLNECENNNFPVEDAVRICTEKSWKGFKVAWLKNLENGANQNKKSEPRINRQSADTIRQNSTGWEIE</sequence>
<proteinExistence type="predicted"/>
<evidence type="ECO:0000259" key="2">
    <source>
        <dbReference type="Pfam" id="PF14297"/>
    </source>
</evidence>
<evidence type="ECO:0000313" key="4">
    <source>
        <dbReference type="Proteomes" id="UP001139344"/>
    </source>
</evidence>
<feature type="compositionally biased region" description="Basic and acidic residues" evidence="1">
    <location>
        <begin position="147"/>
        <end position="156"/>
    </location>
</feature>
<feature type="compositionally biased region" description="Polar residues" evidence="1">
    <location>
        <begin position="253"/>
        <end position="270"/>
    </location>
</feature>
<dbReference type="RefSeq" id="WP_240096910.1">
    <property type="nucleotide sequence ID" value="NZ_JAJSON010000014.1"/>
</dbReference>
<evidence type="ECO:0000313" key="3">
    <source>
        <dbReference type="EMBL" id="MCG9971023.1"/>
    </source>
</evidence>